<protein>
    <recommendedName>
        <fullName evidence="4">Methyltransferase small domain-containing protein</fullName>
    </recommendedName>
</protein>
<feature type="compositionally biased region" description="Low complexity" evidence="2">
    <location>
        <begin position="35"/>
        <end position="45"/>
    </location>
</feature>
<evidence type="ECO:0008006" key="4">
    <source>
        <dbReference type="Google" id="ProtNLM"/>
    </source>
</evidence>
<gene>
    <name evidence="3" type="ORF">LGLO00237_LOCUS3052</name>
</gene>
<dbReference type="SUPFAM" id="SSF53335">
    <property type="entry name" value="S-adenosyl-L-methionine-dependent methyltransferases"/>
    <property type="match status" value="1"/>
</dbReference>
<feature type="coiled-coil region" evidence="1">
    <location>
        <begin position="160"/>
        <end position="187"/>
    </location>
</feature>
<proteinExistence type="predicted"/>
<dbReference type="GO" id="GO:0032991">
    <property type="term" value="C:protein-containing complex"/>
    <property type="evidence" value="ECO:0007669"/>
    <property type="project" value="TreeGrafter"/>
</dbReference>
<reference evidence="3" key="1">
    <citation type="submission" date="2021-01" db="EMBL/GenBank/DDBJ databases">
        <authorList>
            <person name="Corre E."/>
            <person name="Pelletier E."/>
            <person name="Niang G."/>
            <person name="Scheremetjew M."/>
            <person name="Finn R."/>
            <person name="Kale V."/>
            <person name="Holt S."/>
            <person name="Cochrane G."/>
            <person name="Meng A."/>
            <person name="Brown T."/>
            <person name="Cohen L."/>
        </authorList>
    </citation>
    <scope>NUCLEOTIDE SEQUENCE</scope>
    <source>
        <strain evidence="3">CCCM811</strain>
    </source>
</reference>
<dbReference type="InterPro" id="IPR019410">
    <property type="entry name" value="Methyltransf_16"/>
</dbReference>
<dbReference type="GO" id="GO:0005829">
    <property type="term" value="C:cytosol"/>
    <property type="evidence" value="ECO:0007669"/>
    <property type="project" value="TreeGrafter"/>
</dbReference>
<sequence length="295" mass="31937">MASQPSASTPTQETPKPQEGKGAGSAAPAPDTNQAAEPAAPAPAENKAGGADEPAWAKKSMRKRCECEMCLSGKATTHNDESHDQALDQKLSVAGLDLRIIGGTTKCARVMVKFFEGLYKEGSSLKNKTVVEVGSGTGLVGMCLGLLGGKVTLTDQSYVMDVLDYNIANIKKQADAAKKNFEVKTQEHVWGTDTSSLPVPEVVVGSDLIFAHEGIEPLCKSLKALVQKSDPKNPAVCYIAVIRRFEWENQFFKLMDMDFHSEVAHKDGDIVIYKYVWKAGKRQVDESKTTTSNKK</sequence>
<dbReference type="Gene3D" id="3.40.50.150">
    <property type="entry name" value="Vaccinia Virus protein VP39"/>
    <property type="match status" value="1"/>
</dbReference>
<organism evidence="3">
    <name type="scientific">Lotharella globosa</name>
    <dbReference type="NCBI Taxonomy" id="91324"/>
    <lineage>
        <taxon>Eukaryota</taxon>
        <taxon>Sar</taxon>
        <taxon>Rhizaria</taxon>
        <taxon>Cercozoa</taxon>
        <taxon>Chlorarachniophyceae</taxon>
        <taxon>Lotharella</taxon>
    </lineage>
</organism>
<accession>A0A7S3YDM1</accession>
<name>A0A7S3YDM1_9EUKA</name>
<dbReference type="EMBL" id="HBIV01004346">
    <property type="protein sequence ID" value="CAE0648444.1"/>
    <property type="molecule type" value="Transcribed_RNA"/>
</dbReference>
<feature type="compositionally biased region" description="Polar residues" evidence="2">
    <location>
        <begin position="1"/>
        <end position="15"/>
    </location>
</feature>
<dbReference type="InterPro" id="IPR029063">
    <property type="entry name" value="SAM-dependent_MTases_sf"/>
</dbReference>
<dbReference type="PANTHER" id="PTHR14614">
    <property type="entry name" value="HEPATOCELLULAR CARCINOMA-ASSOCIATED ANTIGEN"/>
    <property type="match status" value="1"/>
</dbReference>
<dbReference type="Pfam" id="PF10294">
    <property type="entry name" value="Methyltransf_16"/>
    <property type="match status" value="1"/>
</dbReference>
<dbReference type="PANTHER" id="PTHR14614:SF109">
    <property type="entry name" value="RIBOSOMAL LYSINE N-METHYLTRANSFERASE 5"/>
    <property type="match status" value="1"/>
</dbReference>
<evidence type="ECO:0000256" key="1">
    <source>
        <dbReference type="SAM" id="Coils"/>
    </source>
</evidence>
<evidence type="ECO:0000256" key="2">
    <source>
        <dbReference type="SAM" id="MobiDB-lite"/>
    </source>
</evidence>
<feature type="region of interest" description="Disordered" evidence="2">
    <location>
        <begin position="1"/>
        <end position="55"/>
    </location>
</feature>
<keyword evidence="1" id="KW-0175">Coiled coil</keyword>
<evidence type="ECO:0000313" key="3">
    <source>
        <dbReference type="EMBL" id="CAE0648444.1"/>
    </source>
</evidence>
<dbReference type="AlphaFoldDB" id="A0A7S3YDM1"/>